<protein>
    <submittedName>
        <fullName evidence="2">Uncharacterized protein</fullName>
    </submittedName>
</protein>
<name>A0A915EP40_9BILA</name>
<sequence length="196" mass="22291">MNRETQKALALLCCHKGYLSLLNLCLENGYSFDYLPLSLSLIVKTCQMRQYSNWSAVVENLDVLSELFGKSEISFLVKTAKFRACLVEILLVLKHINFEDPCTMLLAECSISFFIEDYQGSKNSHNRKLAANTVKAFRALLDDEEGVEVFKKTVHEQLEGLMRPLQVLLLTLQKLVTESYMMQNKSITNLLAAVRS</sequence>
<accession>A0A915EP40</accession>
<evidence type="ECO:0000313" key="2">
    <source>
        <dbReference type="WBParaSite" id="jg7975"/>
    </source>
</evidence>
<dbReference type="AlphaFoldDB" id="A0A915EP40"/>
<dbReference type="WBParaSite" id="jg7975">
    <property type="protein sequence ID" value="jg7975"/>
    <property type="gene ID" value="jg7975"/>
</dbReference>
<organism evidence="1 2">
    <name type="scientific">Ditylenchus dipsaci</name>
    <dbReference type="NCBI Taxonomy" id="166011"/>
    <lineage>
        <taxon>Eukaryota</taxon>
        <taxon>Metazoa</taxon>
        <taxon>Ecdysozoa</taxon>
        <taxon>Nematoda</taxon>
        <taxon>Chromadorea</taxon>
        <taxon>Rhabditida</taxon>
        <taxon>Tylenchina</taxon>
        <taxon>Tylenchomorpha</taxon>
        <taxon>Sphaerularioidea</taxon>
        <taxon>Anguinidae</taxon>
        <taxon>Anguininae</taxon>
        <taxon>Ditylenchus</taxon>
    </lineage>
</organism>
<keyword evidence="1" id="KW-1185">Reference proteome</keyword>
<proteinExistence type="predicted"/>
<evidence type="ECO:0000313" key="1">
    <source>
        <dbReference type="Proteomes" id="UP000887574"/>
    </source>
</evidence>
<reference evidence="2" key="1">
    <citation type="submission" date="2022-11" db="UniProtKB">
        <authorList>
            <consortium name="WormBaseParasite"/>
        </authorList>
    </citation>
    <scope>IDENTIFICATION</scope>
</reference>
<dbReference type="Proteomes" id="UP000887574">
    <property type="component" value="Unplaced"/>
</dbReference>